<reference evidence="2" key="1">
    <citation type="submission" date="2021-01" db="EMBL/GenBank/DDBJ databases">
        <authorList>
            <consortium name="Genoscope - CEA"/>
            <person name="William W."/>
        </authorList>
    </citation>
    <scope>NUCLEOTIDE SEQUENCE</scope>
</reference>
<name>A0A8S1K1C9_9CILI</name>
<sequence>MNTNEIIYQQQQEQQERQPNLFERLCSCIYFFRKKTHKTNEKYQLGIDTPKSHSRKICVLDLDETLVHSQFKPDNGFDFSLDIIVQSQLFKVYVAVRPGVENFIDTLSEYFEVIMWTASLKEYADPVMDIIDPSRRALTRLYRDSCTQIQGGLTKNLNKLGRSLKDVLIIDNSQMSFIFQPENGFLIKDFTSDKNDNVLESLLPFLIWLSQQNDVRPVSQLYQQFLMNELTQRKPQKKNLLSQSMILNNQSPNKKSDVQQAQRTHTVNHCDVEEIELRAEANLNSPNIEIKLEDQTDDESRETFEISNC</sequence>
<comment type="caution">
    <text evidence="2">The sequence shown here is derived from an EMBL/GenBank/DDBJ whole genome shotgun (WGS) entry which is preliminary data.</text>
</comment>
<evidence type="ECO:0000313" key="2">
    <source>
        <dbReference type="EMBL" id="CAD8047339.1"/>
    </source>
</evidence>
<proteinExistence type="predicted"/>
<dbReference type="InterPro" id="IPR004274">
    <property type="entry name" value="FCP1_dom"/>
</dbReference>
<dbReference type="CDD" id="cd07521">
    <property type="entry name" value="HAD_FCP1-like"/>
    <property type="match status" value="1"/>
</dbReference>
<feature type="domain" description="FCP1 homology" evidence="1">
    <location>
        <begin position="51"/>
        <end position="209"/>
    </location>
</feature>
<dbReference type="Proteomes" id="UP000692954">
    <property type="component" value="Unassembled WGS sequence"/>
</dbReference>
<dbReference type="PROSITE" id="PS50969">
    <property type="entry name" value="FCP1"/>
    <property type="match status" value="1"/>
</dbReference>
<protein>
    <recommendedName>
        <fullName evidence="1">FCP1 homology domain-containing protein</fullName>
    </recommendedName>
</protein>
<dbReference type="EMBL" id="CAJJDN010000002">
    <property type="protein sequence ID" value="CAD8047339.1"/>
    <property type="molecule type" value="Genomic_DNA"/>
</dbReference>
<keyword evidence="3" id="KW-1185">Reference proteome</keyword>
<organism evidence="2 3">
    <name type="scientific">Paramecium sonneborni</name>
    <dbReference type="NCBI Taxonomy" id="65129"/>
    <lineage>
        <taxon>Eukaryota</taxon>
        <taxon>Sar</taxon>
        <taxon>Alveolata</taxon>
        <taxon>Ciliophora</taxon>
        <taxon>Intramacronucleata</taxon>
        <taxon>Oligohymenophorea</taxon>
        <taxon>Peniculida</taxon>
        <taxon>Parameciidae</taxon>
        <taxon>Paramecium</taxon>
    </lineage>
</organism>
<accession>A0A8S1K1C9</accession>
<dbReference type="AlphaFoldDB" id="A0A8S1K1C9"/>
<evidence type="ECO:0000259" key="1">
    <source>
        <dbReference type="PROSITE" id="PS50969"/>
    </source>
</evidence>
<gene>
    <name evidence="2" type="ORF">PSON_ATCC_30995.1.T0020343</name>
</gene>
<dbReference type="NCBIfam" id="TIGR02251">
    <property type="entry name" value="HIF-SF_euk"/>
    <property type="match status" value="1"/>
</dbReference>
<dbReference type="FunFam" id="3.40.50.1000:FF:000093">
    <property type="entry name" value="NLI interacting factor-like phosphatase family protein"/>
    <property type="match status" value="1"/>
</dbReference>
<dbReference type="GO" id="GO:0016791">
    <property type="term" value="F:phosphatase activity"/>
    <property type="evidence" value="ECO:0007669"/>
    <property type="project" value="InterPro"/>
</dbReference>
<dbReference type="InterPro" id="IPR011948">
    <property type="entry name" value="Dullard_phosphatase"/>
</dbReference>
<dbReference type="OrthoDB" id="290840at2759"/>
<dbReference type="InterPro" id="IPR050365">
    <property type="entry name" value="TIM50"/>
</dbReference>
<dbReference type="Pfam" id="PF03031">
    <property type="entry name" value="NIF"/>
    <property type="match status" value="1"/>
</dbReference>
<dbReference type="PANTHER" id="PTHR12210">
    <property type="entry name" value="DULLARD PROTEIN PHOSPHATASE"/>
    <property type="match status" value="1"/>
</dbReference>
<dbReference type="SMART" id="SM00577">
    <property type="entry name" value="CPDc"/>
    <property type="match status" value="1"/>
</dbReference>
<evidence type="ECO:0000313" key="3">
    <source>
        <dbReference type="Proteomes" id="UP000692954"/>
    </source>
</evidence>